<dbReference type="InterPro" id="IPR000073">
    <property type="entry name" value="AB_hydrolase_1"/>
</dbReference>
<dbReference type="OrthoDB" id="1263307at2759"/>
<gene>
    <name evidence="2" type="ORF">FB567DRAFT_590353</name>
</gene>
<dbReference type="AlphaFoldDB" id="A0A8K0W0P4"/>
<dbReference type="InterPro" id="IPR052897">
    <property type="entry name" value="Sec-Metab_Biosynth_Hydrolase"/>
</dbReference>
<evidence type="ECO:0000259" key="1">
    <source>
        <dbReference type="Pfam" id="PF12697"/>
    </source>
</evidence>
<sequence length="245" mass="26370">MSKPNVVVIPGAWHAPHYLDAVSGKLEKQGYTIHARKMPAVGATTPPKDLSEDVAAARALVEEAIGSGNDVIAIVHSWGGIVAGTGFVGLGKKEREAEGKKGGLIRVGYLAAFIVPEGVSLMDAIGGSPPPWFDVKEPYVYPTDPAIFYNDLPIAEQQKHFAKIESQTYAVFHDKTKHASWRQIPTSYLLCEDDLAIPSFAQTGMTQAVKDAGAEIEVHRIKAGHSPFLSKVDETVDWIVSVGNV</sequence>
<comment type="caution">
    <text evidence="2">The sequence shown here is derived from an EMBL/GenBank/DDBJ whole genome shotgun (WGS) entry which is preliminary data.</text>
</comment>
<feature type="domain" description="AB hydrolase-1" evidence="1">
    <location>
        <begin position="6"/>
        <end position="237"/>
    </location>
</feature>
<dbReference type="SUPFAM" id="SSF53474">
    <property type="entry name" value="alpha/beta-Hydrolases"/>
    <property type="match status" value="1"/>
</dbReference>
<evidence type="ECO:0000313" key="3">
    <source>
        <dbReference type="Proteomes" id="UP000813461"/>
    </source>
</evidence>
<dbReference type="GO" id="GO:0016787">
    <property type="term" value="F:hydrolase activity"/>
    <property type="evidence" value="ECO:0007669"/>
    <property type="project" value="UniProtKB-KW"/>
</dbReference>
<proteinExistence type="predicted"/>
<evidence type="ECO:0000313" key="2">
    <source>
        <dbReference type="EMBL" id="KAH7089541.1"/>
    </source>
</evidence>
<dbReference type="PANTHER" id="PTHR37017">
    <property type="entry name" value="AB HYDROLASE-1 DOMAIN-CONTAINING PROTEIN-RELATED"/>
    <property type="match status" value="1"/>
</dbReference>
<keyword evidence="2" id="KW-0378">Hydrolase</keyword>
<reference evidence="2" key="1">
    <citation type="journal article" date="2021" name="Nat. Commun.">
        <title>Genetic determinants of endophytism in the Arabidopsis root mycobiome.</title>
        <authorList>
            <person name="Mesny F."/>
            <person name="Miyauchi S."/>
            <person name="Thiergart T."/>
            <person name="Pickel B."/>
            <person name="Atanasova L."/>
            <person name="Karlsson M."/>
            <person name="Huettel B."/>
            <person name="Barry K.W."/>
            <person name="Haridas S."/>
            <person name="Chen C."/>
            <person name="Bauer D."/>
            <person name="Andreopoulos W."/>
            <person name="Pangilinan J."/>
            <person name="LaButti K."/>
            <person name="Riley R."/>
            <person name="Lipzen A."/>
            <person name="Clum A."/>
            <person name="Drula E."/>
            <person name="Henrissat B."/>
            <person name="Kohler A."/>
            <person name="Grigoriev I.V."/>
            <person name="Martin F.M."/>
            <person name="Hacquard S."/>
        </authorList>
    </citation>
    <scope>NUCLEOTIDE SEQUENCE</scope>
    <source>
        <strain evidence="2">MPI-SDFR-AT-0120</strain>
    </source>
</reference>
<dbReference type="Pfam" id="PF12697">
    <property type="entry name" value="Abhydrolase_6"/>
    <property type="match status" value="1"/>
</dbReference>
<dbReference type="Gene3D" id="3.40.50.1820">
    <property type="entry name" value="alpha/beta hydrolase"/>
    <property type="match status" value="1"/>
</dbReference>
<name>A0A8K0W0P4_9PLEO</name>
<dbReference type="EMBL" id="JAGMVJ010000006">
    <property type="protein sequence ID" value="KAH7089541.1"/>
    <property type="molecule type" value="Genomic_DNA"/>
</dbReference>
<accession>A0A8K0W0P4</accession>
<organism evidence="2 3">
    <name type="scientific">Paraphoma chrysanthemicola</name>
    <dbReference type="NCBI Taxonomy" id="798071"/>
    <lineage>
        <taxon>Eukaryota</taxon>
        <taxon>Fungi</taxon>
        <taxon>Dikarya</taxon>
        <taxon>Ascomycota</taxon>
        <taxon>Pezizomycotina</taxon>
        <taxon>Dothideomycetes</taxon>
        <taxon>Pleosporomycetidae</taxon>
        <taxon>Pleosporales</taxon>
        <taxon>Pleosporineae</taxon>
        <taxon>Phaeosphaeriaceae</taxon>
        <taxon>Paraphoma</taxon>
    </lineage>
</organism>
<protein>
    <submittedName>
        <fullName evidence="2">Alpha/beta hydrolase fold-1</fullName>
    </submittedName>
</protein>
<dbReference type="PANTHER" id="PTHR37017:SF11">
    <property type="entry name" value="ESTERASE_LIPASE_THIOESTERASE DOMAIN-CONTAINING PROTEIN"/>
    <property type="match status" value="1"/>
</dbReference>
<dbReference type="Proteomes" id="UP000813461">
    <property type="component" value="Unassembled WGS sequence"/>
</dbReference>
<dbReference type="InterPro" id="IPR029058">
    <property type="entry name" value="AB_hydrolase_fold"/>
</dbReference>
<keyword evidence="3" id="KW-1185">Reference proteome</keyword>